<proteinExistence type="predicted"/>
<evidence type="ECO:0000313" key="1">
    <source>
        <dbReference type="EMBL" id="QDT06714.1"/>
    </source>
</evidence>
<dbReference type="KEGG" id="rlc:K227x_51300"/>
<sequence>MLPKSFENLLGGSGGASQWSFLLGFGEFEFKFKFEFKFEFKFKFKLGTDMRPKNLNSNLNSNSNYFPHAAPHHHSAGVLFPTR</sequence>
<protein>
    <submittedName>
        <fullName evidence="1">Uncharacterized protein</fullName>
    </submittedName>
</protein>
<evidence type="ECO:0000313" key="2">
    <source>
        <dbReference type="Proteomes" id="UP000318538"/>
    </source>
</evidence>
<keyword evidence="2" id="KW-1185">Reference proteome</keyword>
<reference evidence="1 2" key="1">
    <citation type="submission" date="2019-02" db="EMBL/GenBank/DDBJ databases">
        <title>Deep-cultivation of Planctomycetes and their phenomic and genomic characterization uncovers novel biology.</title>
        <authorList>
            <person name="Wiegand S."/>
            <person name="Jogler M."/>
            <person name="Boedeker C."/>
            <person name="Pinto D."/>
            <person name="Vollmers J."/>
            <person name="Rivas-Marin E."/>
            <person name="Kohn T."/>
            <person name="Peeters S.H."/>
            <person name="Heuer A."/>
            <person name="Rast P."/>
            <person name="Oberbeckmann S."/>
            <person name="Bunk B."/>
            <person name="Jeske O."/>
            <person name="Meyerdierks A."/>
            <person name="Storesund J.E."/>
            <person name="Kallscheuer N."/>
            <person name="Luecker S."/>
            <person name="Lage O.M."/>
            <person name="Pohl T."/>
            <person name="Merkel B.J."/>
            <person name="Hornburger P."/>
            <person name="Mueller R.-W."/>
            <person name="Bruemmer F."/>
            <person name="Labrenz M."/>
            <person name="Spormann A.M."/>
            <person name="Op den Camp H."/>
            <person name="Overmann J."/>
            <person name="Amann R."/>
            <person name="Jetten M.S.M."/>
            <person name="Mascher T."/>
            <person name="Medema M.H."/>
            <person name="Devos D.P."/>
            <person name="Kaster A.-K."/>
            <person name="Ovreas L."/>
            <person name="Rohde M."/>
            <person name="Galperin M.Y."/>
            <person name="Jogler C."/>
        </authorList>
    </citation>
    <scope>NUCLEOTIDE SEQUENCE [LARGE SCALE GENOMIC DNA]</scope>
    <source>
        <strain evidence="1 2">K22_7</strain>
    </source>
</reference>
<dbReference type="AlphaFoldDB" id="A0A517NHV2"/>
<dbReference type="Proteomes" id="UP000318538">
    <property type="component" value="Chromosome"/>
</dbReference>
<dbReference type="EMBL" id="CP036525">
    <property type="protein sequence ID" value="QDT06714.1"/>
    <property type="molecule type" value="Genomic_DNA"/>
</dbReference>
<organism evidence="1 2">
    <name type="scientific">Rubripirellula lacrimiformis</name>
    <dbReference type="NCBI Taxonomy" id="1930273"/>
    <lineage>
        <taxon>Bacteria</taxon>
        <taxon>Pseudomonadati</taxon>
        <taxon>Planctomycetota</taxon>
        <taxon>Planctomycetia</taxon>
        <taxon>Pirellulales</taxon>
        <taxon>Pirellulaceae</taxon>
        <taxon>Rubripirellula</taxon>
    </lineage>
</organism>
<gene>
    <name evidence="1" type="ORF">K227x_51300</name>
</gene>
<accession>A0A517NHV2</accession>
<name>A0A517NHV2_9BACT</name>